<name>A0A921NQY6_9RHOB</name>
<accession>A0A921NQY6</accession>
<dbReference type="AlphaFoldDB" id="A0A921NQY6"/>
<dbReference type="PROSITE" id="PS51257">
    <property type="entry name" value="PROKAR_LIPOPROTEIN"/>
    <property type="match status" value="1"/>
</dbReference>
<gene>
    <name evidence="2" type="ORF">PMES_00633</name>
</gene>
<keyword evidence="1" id="KW-0732">Signal</keyword>
<organism evidence="2 3">
    <name type="scientific">Profundibacterium mesophilum KAUST100406-0324</name>
    <dbReference type="NCBI Taxonomy" id="1037889"/>
    <lineage>
        <taxon>Bacteria</taxon>
        <taxon>Pseudomonadati</taxon>
        <taxon>Pseudomonadota</taxon>
        <taxon>Alphaproteobacteria</taxon>
        <taxon>Rhodobacterales</taxon>
        <taxon>Roseobacteraceae</taxon>
        <taxon>Profundibacterium</taxon>
    </lineage>
</organism>
<dbReference type="RefSeq" id="WP_159964060.1">
    <property type="nucleotide sequence ID" value="NZ_APKE01000010.1"/>
</dbReference>
<dbReference type="EMBL" id="APKE01000010">
    <property type="protein sequence ID" value="KAF0676837.1"/>
    <property type="molecule type" value="Genomic_DNA"/>
</dbReference>
<proteinExistence type="predicted"/>
<keyword evidence="3" id="KW-1185">Reference proteome</keyword>
<feature type="signal peptide" evidence="1">
    <location>
        <begin position="1"/>
        <end position="22"/>
    </location>
</feature>
<evidence type="ECO:0000313" key="3">
    <source>
        <dbReference type="Proteomes" id="UP000698242"/>
    </source>
</evidence>
<sequence length="192" mass="19017">MRGTVIAALLSGALLVSCGGLAGGGGIGGGVAPDVAKGARLPFGTVGRACGVSGAALGKTVDAAPSDARPRWRLHDTAPGSTAPRTHYLTGFSDGCPRQVTAALILFGAPLVHETHKTGLAASQQGAADAAYETARARICGGGPGTPCPASQIEALSQEIVFVSSYRDFTGTGSSYEILLGKGGVVAEGMGH</sequence>
<protein>
    <submittedName>
        <fullName evidence="2">Prokaryotic membrane lipoprotein lipid attachment site domain containing protein</fullName>
    </submittedName>
</protein>
<comment type="caution">
    <text evidence="2">The sequence shown here is derived from an EMBL/GenBank/DDBJ whole genome shotgun (WGS) entry which is preliminary data.</text>
</comment>
<dbReference type="OrthoDB" id="7865311at2"/>
<dbReference type="Proteomes" id="UP000698242">
    <property type="component" value="Unassembled WGS sequence"/>
</dbReference>
<reference evidence="2" key="1">
    <citation type="submission" date="2013-03" db="EMBL/GenBank/DDBJ databases">
        <title>Genome Sequence of the Profundibacterium mesophilum strain KAUST100406-0324T from Red Sea, a novel genus in the family Rhodobacteraceae.</title>
        <authorList>
            <person name="Essack M."/>
            <person name="Alam I."/>
            <person name="Lafi F."/>
            <person name="Alawi W."/>
            <person name="Kamanu F."/>
            <person name="Al-Suwailem A."/>
            <person name="Lee O.O."/>
            <person name="Xu Y."/>
            <person name="Bajic V."/>
            <person name="Qian P.-Y."/>
            <person name="Archer J."/>
        </authorList>
    </citation>
    <scope>NUCLEOTIDE SEQUENCE</scope>
    <source>
        <strain evidence="2">KAUST100406-0324</strain>
    </source>
</reference>
<evidence type="ECO:0000256" key="1">
    <source>
        <dbReference type="SAM" id="SignalP"/>
    </source>
</evidence>
<feature type="chain" id="PRO_5037111473" evidence="1">
    <location>
        <begin position="23"/>
        <end position="192"/>
    </location>
</feature>
<keyword evidence="2" id="KW-0449">Lipoprotein</keyword>
<evidence type="ECO:0000313" key="2">
    <source>
        <dbReference type="EMBL" id="KAF0676837.1"/>
    </source>
</evidence>